<dbReference type="KEGG" id="mou:OU421_08980"/>
<sequence>MTSVTTPRATVLVTVFLLCLFFPASGAAVWETETIAPSVPEPIAADIAGSHVVYSVAYGEAINVSTPRGLLLYEAATGTTTSLANASSPFTLTGGDTAGDVIVWFEEPQAFLNESVAERLTNRIMLHSLSTNITTPIRSSQSAEWPKTDGHRVVWSETPNDSYISTLSLYDIANKTTETLPVHTLDGSSVVLEGDTIAFQDGNTSTLTLYDIPSHRSTAVMVPVHTNVTSAIVESFAMGGDVLLYSTEIVEFSPKRSISNTLTWYSITEQTNVTLSPITGLPVGNLTTDERKAAFDSLFTDGETVGWVLETGISESDVITVNAKTGAVSHLKIDGDVAFPSVDSDQAVWVQSKLMADSHVVLATQDVTNPVSTQASAPVFGMLCAAGAFAAIWAGKRE</sequence>
<name>A0A9X9S451_METOG</name>
<dbReference type="EMBL" id="CP113361">
    <property type="protein sequence ID" value="WAI00560.1"/>
    <property type="molecule type" value="Genomic_DNA"/>
</dbReference>
<reference evidence="1" key="1">
    <citation type="submission" date="2022-11" db="EMBL/GenBank/DDBJ databases">
        <title>Complete genome sequence of Methanogenium organophilum DSM 3596.</title>
        <authorList>
            <person name="Chen S.-C."/>
            <person name="Lai S.-J."/>
            <person name="You Y.-T."/>
        </authorList>
    </citation>
    <scope>NUCLEOTIDE SEQUENCE</scope>
    <source>
        <strain evidence="1">DSM 3596</strain>
    </source>
</reference>
<dbReference type="Proteomes" id="UP001163096">
    <property type="component" value="Chromosome"/>
</dbReference>
<dbReference type="SUPFAM" id="SSF69304">
    <property type="entry name" value="Tricorn protease N-terminal domain"/>
    <property type="match status" value="1"/>
</dbReference>
<dbReference type="GeneID" id="76835232"/>
<evidence type="ECO:0000313" key="2">
    <source>
        <dbReference type="Proteomes" id="UP001163096"/>
    </source>
</evidence>
<dbReference type="PANTHER" id="PTHR36842:SF1">
    <property type="entry name" value="PROTEIN TOLB"/>
    <property type="match status" value="1"/>
</dbReference>
<accession>A0A9X9S451</accession>
<gene>
    <name evidence="1" type="ORF">OU421_08980</name>
</gene>
<keyword evidence="2" id="KW-1185">Reference proteome</keyword>
<dbReference type="AlphaFoldDB" id="A0A9X9S451"/>
<evidence type="ECO:0000313" key="1">
    <source>
        <dbReference type="EMBL" id="WAI00560.1"/>
    </source>
</evidence>
<dbReference type="RefSeq" id="WP_268185762.1">
    <property type="nucleotide sequence ID" value="NZ_CP113361.1"/>
</dbReference>
<protein>
    <submittedName>
        <fullName evidence="1">Uncharacterized protein</fullName>
    </submittedName>
</protein>
<dbReference type="PANTHER" id="PTHR36842">
    <property type="entry name" value="PROTEIN TOLB HOMOLOG"/>
    <property type="match status" value="1"/>
</dbReference>
<proteinExistence type="predicted"/>
<organism evidence="1 2">
    <name type="scientific">Methanogenium organophilum</name>
    <dbReference type="NCBI Taxonomy" id="2199"/>
    <lineage>
        <taxon>Archaea</taxon>
        <taxon>Methanobacteriati</taxon>
        <taxon>Methanobacteriota</taxon>
        <taxon>Stenosarchaea group</taxon>
        <taxon>Methanomicrobia</taxon>
        <taxon>Methanomicrobiales</taxon>
        <taxon>Methanomicrobiaceae</taxon>
        <taxon>Methanogenium</taxon>
    </lineage>
</organism>